<feature type="non-terminal residue" evidence="2">
    <location>
        <position position="1"/>
    </location>
</feature>
<evidence type="ECO:0000259" key="1">
    <source>
        <dbReference type="Pfam" id="PF18998"/>
    </source>
</evidence>
<dbReference type="Pfam" id="PF18998">
    <property type="entry name" value="Flg_new_2"/>
    <property type="match status" value="1"/>
</dbReference>
<evidence type="ECO:0000313" key="2">
    <source>
        <dbReference type="EMBL" id="GAI58673.1"/>
    </source>
</evidence>
<sequence length="234" mass="26030">DWGIIKITAPPELETLEVRIDPVGAGYVTVSPTPAGGTQHNWLFPYGTTVYVTAHPYSGYVFDWWSGEMSDTPEITAPVYPMTEHRLITAHFKKEVVVPPKADIADWNFVAESGTYDIGDKVPFSASYKYKGKSQSGQLVLELGTGVYPTFYPVVRYSPMPVEFDEAMDWESRSLVGTFLLTEALEPGRTYSVRAKLEALVDKTQETDTDWGVIAIREVVGISFQLYIESLPGC</sequence>
<comment type="caution">
    <text evidence="2">The sequence shown here is derived from an EMBL/GenBank/DDBJ whole genome shotgun (WGS) entry which is preliminary data.</text>
</comment>
<protein>
    <recommendedName>
        <fullName evidence="1">Bacterial repeat domain-containing protein</fullName>
    </recommendedName>
</protein>
<dbReference type="AlphaFoldDB" id="X1PS71"/>
<gene>
    <name evidence="2" type="ORF">S06H3_55704</name>
</gene>
<organism evidence="2">
    <name type="scientific">marine sediment metagenome</name>
    <dbReference type="NCBI Taxonomy" id="412755"/>
    <lineage>
        <taxon>unclassified sequences</taxon>
        <taxon>metagenomes</taxon>
        <taxon>ecological metagenomes</taxon>
    </lineage>
</organism>
<accession>X1PS71</accession>
<feature type="non-terminal residue" evidence="2">
    <location>
        <position position="234"/>
    </location>
</feature>
<feature type="domain" description="Bacterial repeat" evidence="1">
    <location>
        <begin position="29"/>
        <end position="94"/>
    </location>
</feature>
<reference evidence="2" key="1">
    <citation type="journal article" date="2014" name="Front. Microbiol.">
        <title>High frequency of phylogenetically diverse reductive dehalogenase-homologous genes in deep subseafloor sedimentary metagenomes.</title>
        <authorList>
            <person name="Kawai M."/>
            <person name="Futagami T."/>
            <person name="Toyoda A."/>
            <person name="Takaki Y."/>
            <person name="Nishi S."/>
            <person name="Hori S."/>
            <person name="Arai W."/>
            <person name="Tsubouchi T."/>
            <person name="Morono Y."/>
            <person name="Uchiyama I."/>
            <person name="Ito T."/>
            <person name="Fujiyama A."/>
            <person name="Inagaki F."/>
            <person name="Takami H."/>
        </authorList>
    </citation>
    <scope>NUCLEOTIDE SEQUENCE</scope>
    <source>
        <strain evidence="2">Expedition CK06-06</strain>
    </source>
</reference>
<proteinExistence type="predicted"/>
<name>X1PS71_9ZZZZ</name>
<dbReference type="EMBL" id="BARV01035738">
    <property type="protein sequence ID" value="GAI58673.1"/>
    <property type="molecule type" value="Genomic_DNA"/>
</dbReference>
<dbReference type="InterPro" id="IPR044060">
    <property type="entry name" value="Bacterial_rp_domain"/>
</dbReference>